<dbReference type="GO" id="GO:0016226">
    <property type="term" value="P:iron-sulfur cluster assembly"/>
    <property type="evidence" value="ECO:0007669"/>
    <property type="project" value="InterPro"/>
</dbReference>
<protein>
    <submittedName>
        <fullName evidence="2">Fe-S cluster assembly protein SufD</fullName>
    </submittedName>
</protein>
<dbReference type="InterPro" id="IPR037284">
    <property type="entry name" value="SUF_FeS_clus_asmbl_SufBD_sf"/>
</dbReference>
<dbReference type="RefSeq" id="WP_176352261.1">
    <property type="nucleotide sequence ID" value="NZ_JABWDU010000002.1"/>
</dbReference>
<evidence type="ECO:0000259" key="1">
    <source>
        <dbReference type="Pfam" id="PF01458"/>
    </source>
</evidence>
<comment type="caution">
    <text evidence="2">The sequence shown here is derived from an EMBL/GenBank/DDBJ whole genome shotgun (WGS) entry which is preliminary data.</text>
</comment>
<dbReference type="AlphaFoldDB" id="A0A7Y6Q3X8"/>
<accession>A0A7Y6Q3X8</accession>
<dbReference type="InterPro" id="IPR011542">
    <property type="entry name" value="SUF_FeS_clus_asmbl_SufD"/>
</dbReference>
<sequence length="425" mass="45249">MNMQQAIKMTAAETALVDAYTAQIGDLPGDGSVLSVRDTLVHELKTAGLPTRRVESWHYTDLRTLLRAVPAADPSAFADRVDALVTGATVLSVRNGHADVKGNAPEGVTIRSYTDSLLDGSAAAGLAVLGSDDAIGRINGGLVRGGLELSIADGTELEDPLEIQLVQSLGQAHTRFPVSFGANTKATVIERHLSTNSAESLISSVSDIVVGEGADITWIVLQQQGAADTHLGQIRFDLAKDAKLHLFLINAGGKLVRQEIHGKTSGEGADFKLRGINLLGGESHTDVTFTLGHNVPHTTSTEIIRNVVFDRAKGVFQGKILVAKDAQKTDAKMACNTLLLSDDADLSAKPELEIFADDVQCGHGATVADIDHTQLFYLMARGIPENKARGMLVNAFVAEIVEELDDEPLVEALESVISTWLEKHA</sequence>
<dbReference type="Proteomes" id="UP000520198">
    <property type="component" value="Unassembled WGS sequence"/>
</dbReference>
<dbReference type="Pfam" id="PF01458">
    <property type="entry name" value="SUFBD_core"/>
    <property type="match status" value="1"/>
</dbReference>
<evidence type="ECO:0000313" key="2">
    <source>
        <dbReference type="EMBL" id="NVD38604.1"/>
    </source>
</evidence>
<organism evidence="2 3">
    <name type="scientific">Ensifer oleiphilus</name>
    <dbReference type="NCBI Taxonomy" id="2742698"/>
    <lineage>
        <taxon>Bacteria</taxon>
        <taxon>Pseudomonadati</taxon>
        <taxon>Pseudomonadota</taxon>
        <taxon>Alphaproteobacteria</taxon>
        <taxon>Hyphomicrobiales</taxon>
        <taxon>Rhizobiaceae</taxon>
        <taxon>Sinorhizobium/Ensifer group</taxon>
        <taxon>Ensifer</taxon>
    </lineage>
</organism>
<dbReference type="InterPro" id="IPR000825">
    <property type="entry name" value="SUF_FeS_clus_asmbl_SufBD_core"/>
</dbReference>
<dbReference type="SUPFAM" id="SSF101960">
    <property type="entry name" value="Stabilizer of iron transporter SufD"/>
    <property type="match status" value="1"/>
</dbReference>
<keyword evidence="3" id="KW-1185">Reference proteome</keyword>
<reference evidence="2 3" key="1">
    <citation type="submission" date="2020-06" db="EMBL/GenBank/DDBJ databases">
        <authorList>
            <person name="Grouzdev D.S."/>
        </authorList>
    </citation>
    <scope>NUCLEOTIDE SEQUENCE [LARGE SCALE GENOMIC DNA]</scope>
    <source>
        <strain evidence="2 3">HO-A22</strain>
    </source>
</reference>
<gene>
    <name evidence="2" type="primary">sufD</name>
    <name evidence="2" type="ORF">HT585_07055</name>
</gene>
<name>A0A7Y6Q3X8_9HYPH</name>
<dbReference type="PANTHER" id="PTHR43575:SF1">
    <property type="entry name" value="PROTEIN ABCI7, CHLOROPLASTIC"/>
    <property type="match status" value="1"/>
</dbReference>
<dbReference type="PANTHER" id="PTHR43575">
    <property type="entry name" value="PROTEIN ABCI7, CHLOROPLASTIC"/>
    <property type="match status" value="1"/>
</dbReference>
<proteinExistence type="predicted"/>
<feature type="domain" description="SUF system FeS cluster assembly SufBD core" evidence="1">
    <location>
        <begin position="171"/>
        <end position="396"/>
    </location>
</feature>
<dbReference type="InterPro" id="IPR055346">
    <property type="entry name" value="Fe-S_cluster_assembly_SufBD"/>
</dbReference>
<dbReference type="NCBIfam" id="TIGR01981">
    <property type="entry name" value="sufD"/>
    <property type="match status" value="1"/>
</dbReference>
<dbReference type="EMBL" id="JABWDU010000002">
    <property type="protein sequence ID" value="NVD38604.1"/>
    <property type="molecule type" value="Genomic_DNA"/>
</dbReference>
<evidence type="ECO:0000313" key="3">
    <source>
        <dbReference type="Proteomes" id="UP000520198"/>
    </source>
</evidence>